<dbReference type="OrthoDB" id="4244111at2"/>
<dbReference type="Proteomes" id="UP000517694">
    <property type="component" value="Unassembled WGS sequence"/>
</dbReference>
<evidence type="ECO:0000256" key="1">
    <source>
        <dbReference type="SAM" id="MobiDB-lite"/>
    </source>
</evidence>
<keyword evidence="3" id="KW-1185">Reference proteome</keyword>
<accession>A0A7X1I8V3</accession>
<evidence type="ECO:0000313" key="2">
    <source>
        <dbReference type="EMBL" id="MBC2868678.1"/>
    </source>
</evidence>
<protein>
    <submittedName>
        <fullName evidence="2">Uncharacterized protein</fullName>
    </submittedName>
</protein>
<dbReference type="RefSeq" id="WP_159664955.1">
    <property type="nucleotide sequence ID" value="NZ_JACMHY010000013.1"/>
</dbReference>
<name>A0A7X1I8V3_9ACTN</name>
<reference evidence="2 3" key="1">
    <citation type="submission" date="2020-08" db="EMBL/GenBank/DDBJ databases">
        <title>Whole-Genome Sequence of French Clinical Streptomyces mexicanus Strain Q0842.</title>
        <authorList>
            <person name="Boxberger M."/>
            <person name="La Scola B."/>
        </authorList>
    </citation>
    <scope>NUCLEOTIDE SEQUENCE [LARGE SCALE GENOMIC DNA]</scope>
    <source>
        <strain evidence="2 3">Marseille-Q0842</strain>
    </source>
</reference>
<dbReference type="AlphaFoldDB" id="A0A7X1I8V3"/>
<feature type="region of interest" description="Disordered" evidence="1">
    <location>
        <begin position="31"/>
        <end position="95"/>
    </location>
</feature>
<sequence length="217" mass="22314">MTTTPRSPRLLVLSTVVLAVVGAITLLGVPHGQQPPAPSASAVPAATDPSMAAAPSARQPAGPLPPSPASATSAASPPSALEPALPPHGEGPAGDRAIQHSLEAAWPADLAAGDEQQLLAAGRALLRADATGVGRAKWPRVFPASDQAVAPAFATAHFRIQAAIARRDGSPNRAVVHLVWAGMDRGGTFTDLRISDWHFTRTTSKKGATTWIPQPRT</sequence>
<dbReference type="EMBL" id="JACMHY010000013">
    <property type="protein sequence ID" value="MBC2868678.1"/>
    <property type="molecule type" value="Genomic_DNA"/>
</dbReference>
<comment type="caution">
    <text evidence="2">The sequence shown here is derived from an EMBL/GenBank/DDBJ whole genome shotgun (WGS) entry which is preliminary data.</text>
</comment>
<gene>
    <name evidence="2" type="ORF">H1R13_28055</name>
</gene>
<organism evidence="2 3">
    <name type="scientific">Streptomyces mexicanus</name>
    <dbReference type="NCBI Taxonomy" id="178566"/>
    <lineage>
        <taxon>Bacteria</taxon>
        <taxon>Bacillati</taxon>
        <taxon>Actinomycetota</taxon>
        <taxon>Actinomycetes</taxon>
        <taxon>Kitasatosporales</taxon>
        <taxon>Streptomycetaceae</taxon>
        <taxon>Streptomyces</taxon>
    </lineage>
</organism>
<proteinExistence type="predicted"/>
<feature type="compositionally biased region" description="Low complexity" evidence="1">
    <location>
        <begin position="39"/>
        <end position="50"/>
    </location>
</feature>
<evidence type="ECO:0000313" key="3">
    <source>
        <dbReference type="Proteomes" id="UP000517694"/>
    </source>
</evidence>
<feature type="compositionally biased region" description="Low complexity" evidence="1">
    <location>
        <begin position="69"/>
        <end position="83"/>
    </location>
</feature>